<dbReference type="PANTHER" id="PTHR28080">
    <property type="entry name" value="PEROXISOMAL BIOGENESIS FACTOR 3"/>
    <property type="match status" value="1"/>
</dbReference>
<dbReference type="EMBL" id="BLKM01000138">
    <property type="protein sequence ID" value="GFG29445.1"/>
    <property type="molecule type" value="Genomic_DNA"/>
</dbReference>
<comment type="subunit">
    <text evidence="1">Interacts with PEX19.</text>
</comment>
<dbReference type="GO" id="GO:0045046">
    <property type="term" value="P:protein import into peroxisome membrane"/>
    <property type="evidence" value="ECO:0007669"/>
    <property type="project" value="TreeGrafter"/>
</dbReference>
<dbReference type="PANTHER" id="PTHR28080:SF1">
    <property type="entry name" value="PEROXISOMAL BIOGENESIS FACTOR 3"/>
    <property type="match status" value="1"/>
</dbReference>
<evidence type="ECO:0000256" key="3">
    <source>
        <dbReference type="ARBA" id="ARBA00022593"/>
    </source>
</evidence>
<proteinExistence type="predicted"/>
<evidence type="ECO:0000313" key="7">
    <source>
        <dbReference type="Proteomes" id="UP000502823"/>
    </source>
</evidence>
<reference evidence="7" key="1">
    <citation type="submission" date="2020-01" db="EMBL/GenBank/DDBJ databases">
        <title>Draft genome sequence of the Termite Coptotermes fromosanus.</title>
        <authorList>
            <person name="Itakura S."/>
            <person name="Yosikawa Y."/>
            <person name="Umezawa K."/>
        </authorList>
    </citation>
    <scope>NUCLEOTIDE SEQUENCE [LARGE SCALE GENOMIC DNA]</scope>
</reference>
<name>A0A6L2PFT1_COPFO</name>
<dbReference type="Pfam" id="PF04882">
    <property type="entry name" value="Peroxin-3"/>
    <property type="match status" value="2"/>
</dbReference>
<evidence type="ECO:0000256" key="2">
    <source>
        <dbReference type="ARBA" id="ARBA00014294"/>
    </source>
</evidence>
<dbReference type="GO" id="GO:0030674">
    <property type="term" value="F:protein-macromolecule adaptor activity"/>
    <property type="evidence" value="ECO:0007669"/>
    <property type="project" value="TreeGrafter"/>
</dbReference>
<accession>A0A6L2PFT1</accession>
<evidence type="ECO:0000256" key="4">
    <source>
        <dbReference type="ARBA" id="ARBA00025338"/>
    </source>
</evidence>
<dbReference type="FunCoup" id="A0A6L2PFT1">
    <property type="interactions" value="1804"/>
</dbReference>
<gene>
    <name evidence="6" type="ORF">Cfor_02645</name>
</gene>
<evidence type="ECO:0000256" key="1">
    <source>
        <dbReference type="ARBA" id="ARBA00011494"/>
    </source>
</evidence>
<comment type="caution">
    <text evidence="6">The sequence shown here is derived from an EMBL/GenBank/DDBJ whole genome shotgun (WGS) entry which is preliminary data.</text>
</comment>
<evidence type="ECO:0000256" key="5">
    <source>
        <dbReference type="ARBA" id="ARBA00029630"/>
    </source>
</evidence>
<dbReference type="InParanoid" id="A0A6L2PFT1"/>
<protein>
    <recommendedName>
        <fullName evidence="2">Peroxisomal biogenesis factor 3</fullName>
    </recommendedName>
    <alternativeName>
        <fullName evidence="5">Peroxisomal assembly protein PEX3</fullName>
    </alternativeName>
</protein>
<dbReference type="Proteomes" id="UP000502823">
    <property type="component" value="Unassembled WGS sequence"/>
</dbReference>
<sequence length="385" mass="43123">MFSTIRGFLNRHRRKFIVGGILVGGAVLLSRYTQKKLREWQERETKEFLERTRRQHHFESTERTCNQTILSLTPTIREAIVKILDTEKLVIMLRSDPPDKVSLWEELKILAFTRASVLVYAGAMLVVALRIQLNLIGGYMYQDSTSEAEGGTGTAHINSTIQHRYLSLCHYFVNEGIRELCTLIEVKVRLIVEGTSLKQKFNLQDTEQLFWAIQAAVTGDLRDPIKCLAQYVLPPDRPTTPHCDTLQKMISETIDLLESDEIISLTSSSVSRGFSLMVDQISDYYRPAGDKTALNLNAGPSGLQSKTQIPNSDVGYSNGFTTFTHPNSVAMPMAKLIPIVNGLIQNQAGHGGGPDPWIQQLILDDKLKLLGANVYEAFSNRCHTG</sequence>
<dbReference type="OrthoDB" id="45930at2759"/>
<keyword evidence="3" id="KW-0962">Peroxisome biogenesis</keyword>
<comment type="function">
    <text evidence="4">Involved in peroxisome biosynthesis and integrity. Assembles membrane vesicles before the matrix proteins are translocated. As a docking factor for PEX19, is necessary for the import of peroxisomal membrane proteins in the peroxisomes.</text>
</comment>
<dbReference type="AlphaFoldDB" id="A0A6L2PFT1"/>
<keyword evidence="7" id="KW-1185">Reference proteome</keyword>
<dbReference type="GO" id="GO:0005778">
    <property type="term" value="C:peroxisomal membrane"/>
    <property type="evidence" value="ECO:0007669"/>
    <property type="project" value="InterPro"/>
</dbReference>
<evidence type="ECO:0000313" key="6">
    <source>
        <dbReference type="EMBL" id="GFG29445.1"/>
    </source>
</evidence>
<dbReference type="InterPro" id="IPR006966">
    <property type="entry name" value="Peroxin-3"/>
</dbReference>
<organism evidence="6 7">
    <name type="scientific">Coptotermes formosanus</name>
    <name type="common">Formosan subterranean termite</name>
    <dbReference type="NCBI Taxonomy" id="36987"/>
    <lineage>
        <taxon>Eukaryota</taxon>
        <taxon>Metazoa</taxon>
        <taxon>Ecdysozoa</taxon>
        <taxon>Arthropoda</taxon>
        <taxon>Hexapoda</taxon>
        <taxon>Insecta</taxon>
        <taxon>Pterygota</taxon>
        <taxon>Neoptera</taxon>
        <taxon>Polyneoptera</taxon>
        <taxon>Dictyoptera</taxon>
        <taxon>Blattodea</taxon>
        <taxon>Blattoidea</taxon>
        <taxon>Termitoidae</taxon>
        <taxon>Rhinotermitidae</taxon>
        <taxon>Coptotermes</taxon>
    </lineage>
</organism>